<dbReference type="CDD" id="cd01335">
    <property type="entry name" value="Radical_SAM"/>
    <property type="match status" value="1"/>
</dbReference>
<name>A0A1H0Q4D9_9BACT</name>
<dbReference type="SFLD" id="SFLDG01095">
    <property type="entry name" value="Uncharacterised_Radical_SAM_Su"/>
    <property type="match status" value="1"/>
</dbReference>
<dbReference type="RefSeq" id="WP_092222052.1">
    <property type="nucleotide sequence ID" value="NZ_FNJI01000011.1"/>
</dbReference>
<evidence type="ECO:0000256" key="4">
    <source>
        <dbReference type="ARBA" id="ARBA00023004"/>
    </source>
</evidence>
<dbReference type="AlphaFoldDB" id="A0A1H0Q4D9"/>
<dbReference type="SUPFAM" id="SSF102114">
    <property type="entry name" value="Radical SAM enzymes"/>
    <property type="match status" value="2"/>
</dbReference>
<dbReference type="PANTHER" id="PTHR43409">
    <property type="entry name" value="ANAEROBIC MAGNESIUM-PROTOPORPHYRIN IX MONOMETHYL ESTER CYCLASE-RELATED"/>
    <property type="match status" value="1"/>
</dbReference>
<gene>
    <name evidence="7" type="ORF">SAMN05660330_01841</name>
</gene>
<protein>
    <submittedName>
        <fullName evidence="7">Radical SAM superfamily protein</fullName>
    </submittedName>
</protein>
<dbReference type="GO" id="GO:0051536">
    <property type="term" value="F:iron-sulfur cluster binding"/>
    <property type="evidence" value="ECO:0007669"/>
    <property type="project" value="UniProtKB-KW"/>
</dbReference>
<dbReference type="OrthoDB" id="5470216at2"/>
<evidence type="ECO:0000256" key="1">
    <source>
        <dbReference type="ARBA" id="ARBA00001966"/>
    </source>
</evidence>
<evidence type="ECO:0000256" key="2">
    <source>
        <dbReference type="ARBA" id="ARBA00022691"/>
    </source>
</evidence>
<dbReference type="InterPro" id="IPR058240">
    <property type="entry name" value="rSAM_sf"/>
</dbReference>
<organism evidence="7 8">
    <name type="scientific">Desulforhopalus singaporensis</name>
    <dbReference type="NCBI Taxonomy" id="91360"/>
    <lineage>
        <taxon>Bacteria</taxon>
        <taxon>Pseudomonadati</taxon>
        <taxon>Thermodesulfobacteriota</taxon>
        <taxon>Desulfobulbia</taxon>
        <taxon>Desulfobulbales</taxon>
        <taxon>Desulfocapsaceae</taxon>
        <taxon>Desulforhopalus</taxon>
    </lineage>
</organism>
<sequence>MNSSGYQFETGMYRPPSEGGSASLLVRFTRNCPWNQCTFCAMYKTEKFQLRPVDEIKADIDAMAALAGDLKSESIRLGGNGRVTREAILALVDRCPELNYHQGADMFIQWLLAGGKTAFIQDGNSLIMPPDDLIEVLSYLKASFPSIDRITTYARARTIAQRSPETLQAIRAAGLDRVHLGLETGDDELLRRIKKGVDSQGHVTGGQKAMAAGFQVSEYWMPGLGGKEMSRQHALNTARVLNEVNPHYIRSRPFRPIPGTPIHDQVKAGETILLSPKEQLQELKLMISALEVTSKVCFDHAGNYWRTSKGDLVFSHGYEGYQFPDEKDLVLERIEQGLAFDRQQEKFIRL</sequence>
<dbReference type="InterPro" id="IPR051198">
    <property type="entry name" value="BchE-like"/>
</dbReference>
<dbReference type="InterPro" id="IPR006638">
    <property type="entry name" value="Elp3/MiaA/NifB-like_rSAM"/>
</dbReference>
<evidence type="ECO:0000313" key="8">
    <source>
        <dbReference type="Proteomes" id="UP000199073"/>
    </source>
</evidence>
<dbReference type="PANTHER" id="PTHR43409:SF4">
    <property type="entry name" value="RADICAL SAM SUPERFAMILY PROTEIN"/>
    <property type="match status" value="1"/>
</dbReference>
<keyword evidence="2" id="KW-0949">S-adenosyl-L-methionine</keyword>
<proteinExistence type="predicted"/>
<feature type="domain" description="Radical SAM core" evidence="6">
    <location>
        <begin position="18"/>
        <end position="290"/>
    </location>
</feature>
<evidence type="ECO:0000256" key="5">
    <source>
        <dbReference type="ARBA" id="ARBA00023014"/>
    </source>
</evidence>
<evidence type="ECO:0000313" key="7">
    <source>
        <dbReference type="EMBL" id="SDP12184.1"/>
    </source>
</evidence>
<dbReference type="InterPro" id="IPR013785">
    <property type="entry name" value="Aldolase_TIM"/>
</dbReference>
<dbReference type="Proteomes" id="UP000199073">
    <property type="component" value="Unassembled WGS sequence"/>
</dbReference>
<dbReference type="SFLD" id="SFLDS00029">
    <property type="entry name" value="Radical_SAM"/>
    <property type="match status" value="1"/>
</dbReference>
<accession>A0A1H0Q4D9</accession>
<dbReference type="InterPro" id="IPR007197">
    <property type="entry name" value="rSAM"/>
</dbReference>
<comment type="cofactor">
    <cofactor evidence="1">
        <name>[4Fe-4S] cluster</name>
        <dbReference type="ChEBI" id="CHEBI:49883"/>
    </cofactor>
</comment>
<dbReference type="EMBL" id="FNJI01000011">
    <property type="protein sequence ID" value="SDP12184.1"/>
    <property type="molecule type" value="Genomic_DNA"/>
</dbReference>
<dbReference type="GO" id="GO:0003824">
    <property type="term" value="F:catalytic activity"/>
    <property type="evidence" value="ECO:0007669"/>
    <property type="project" value="InterPro"/>
</dbReference>
<dbReference type="Gene3D" id="3.20.20.70">
    <property type="entry name" value="Aldolase class I"/>
    <property type="match status" value="1"/>
</dbReference>
<keyword evidence="5" id="KW-0411">Iron-sulfur</keyword>
<evidence type="ECO:0000259" key="6">
    <source>
        <dbReference type="PROSITE" id="PS51918"/>
    </source>
</evidence>
<keyword evidence="8" id="KW-1185">Reference proteome</keyword>
<keyword evidence="4" id="KW-0408">Iron</keyword>
<reference evidence="7 8" key="1">
    <citation type="submission" date="2016-10" db="EMBL/GenBank/DDBJ databases">
        <authorList>
            <person name="de Groot N.N."/>
        </authorList>
    </citation>
    <scope>NUCLEOTIDE SEQUENCE [LARGE SCALE GENOMIC DNA]</scope>
    <source>
        <strain evidence="7 8">DSM 12130</strain>
    </source>
</reference>
<keyword evidence="3" id="KW-0479">Metal-binding</keyword>
<dbReference type="Pfam" id="PF04055">
    <property type="entry name" value="Radical_SAM"/>
    <property type="match status" value="1"/>
</dbReference>
<dbReference type="GO" id="GO:0046872">
    <property type="term" value="F:metal ion binding"/>
    <property type="evidence" value="ECO:0007669"/>
    <property type="project" value="UniProtKB-KW"/>
</dbReference>
<evidence type="ECO:0000256" key="3">
    <source>
        <dbReference type="ARBA" id="ARBA00022723"/>
    </source>
</evidence>
<dbReference type="SMART" id="SM00729">
    <property type="entry name" value="Elp3"/>
    <property type="match status" value="1"/>
</dbReference>
<dbReference type="PROSITE" id="PS51918">
    <property type="entry name" value="RADICAL_SAM"/>
    <property type="match status" value="1"/>
</dbReference>